<name>A0A0F9K5J9_9ZZZZ</name>
<gene>
    <name evidence="2" type="ORF">LCGC14_1371770</name>
</gene>
<dbReference type="AlphaFoldDB" id="A0A0F9K5J9"/>
<comment type="caution">
    <text evidence="2">The sequence shown here is derived from an EMBL/GenBank/DDBJ whole genome shotgun (WGS) entry which is preliminary data.</text>
</comment>
<dbReference type="Gene3D" id="3.40.50.720">
    <property type="entry name" value="NAD(P)-binding Rossmann-like Domain"/>
    <property type="match status" value="1"/>
</dbReference>
<dbReference type="PANTHER" id="PTHR11811">
    <property type="entry name" value="6-PHOSPHOGLUCONATE DEHYDROGENASE"/>
    <property type="match status" value="1"/>
</dbReference>
<dbReference type="PRINTS" id="PR00076">
    <property type="entry name" value="6PGDHDRGNASE"/>
</dbReference>
<dbReference type="EMBL" id="LAZR01008669">
    <property type="protein sequence ID" value="KKM77268.1"/>
    <property type="molecule type" value="Genomic_DNA"/>
</dbReference>
<feature type="domain" description="6-phosphogluconate dehydrogenase NADP-binding" evidence="1">
    <location>
        <begin position="2"/>
        <end position="95"/>
    </location>
</feature>
<proteinExistence type="predicted"/>
<dbReference type="Pfam" id="PF03446">
    <property type="entry name" value="NAD_binding_2"/>
    <property type="match status" value="1"/>
</dbReference>
<dbReference type="InterPro" id="IPR002204">
    <property type="entry name" value="3-OH-isobutyrate_DH-rel_CS"/>
</dbReference>
<accession>A0A0F9K5J9</accession>
<protein>
    <recommendedName>
        <fullName evidence="1">6-phosphogluconate dehydrogenase NADP-binding domain-containing protein</fullName>
    </recommendedName>
</protein>
<dbReference type="GO" id="GO:0004616">
    <property type="term" value="F:phosphogluconate dehydrogenase (decarboxylating) activity"/>
    <property type="evidence" value="ECO:0007669"/>
    <property type="project" value="InterPro"/>
</dbReference>
<dbReference type="GO" id="GO:0050661">
    <property type="term" value="F:NADP binding"/>
    <property type="evidence" value="ECO:0007669"/>
    <property type="project" value="InterPro"/>
</dbReference>
<evidence type="ECO:0000259" key="1">
    <source>
        <dbReference type="Pfam" id="PF03446"/>
    </source>
</evidence>
<organism evidence="2">
    <name type="scientific">marine sediment metagenome</name>
    <dbReference type="NCBI Taxonomy" id="412755"/>
    <lineage>
        <taxon>unclassified sequences</taxon>
        <taxon>metagenomes</taxon>
        <taxon>ecological metagenomes</taxon>
    </lineage>
</organism>
<evidence type="ECO:0000313" key="2">
    <source>
        <dbReference type="EMBL" id="KKM77268.1"/>
    </source>
</evidence>
<sequence>MRIGMVGLGKMGLNMARRLLRGRHKLVGYNRTRAAVKEAERAGAIGARSLKDLVQKLPTPRVIWLMLPAGGPTADTINELKGLLKKGDTIVDGASK</sequence>
<dbReference type="InterPro" id="IPR036291">
    <property type="entry name" value="NAD(P)-bd_dom_sf"/>
</dbReference>
<reference evidence="2" key="1">
    <citation type="journal article" date="2015" name="Nature">
        <title>Complex archaea that bridge the gap between prokaryotes and eukaryotes.</title>
        <authorList>
            <person name="Spang A."/>
            <person name="Saw J.H."/>
            <person name="Jorgensen S.L."/>
            <person name="Zaremba-Niedzwiedzka K."/>
            <person name="Martijn J."/>
            <person name="Lind A.E."/>
            <person name="van Eijk R."/>
            <person name="Schleper C."/>
            <person name="Guy L."/>
            <person name="Ettema T.J."/>
        </authorList>
    </citation>
    <scope>NUCLEOTIDE SEQUENCE</scope>
</reference>
<dbReference type="InterPro" id="IPR006115">
    <property type="entry name" value="6PGDH_NADP-bd"/>
</dbReference>
<dbReference type="PROSITE" id="PS00895">
    <property type="entry name" value="3_HYDROXYISOBUT_DH"/>
    <property type="match status" value="1"/>
</dbReference>
<dbReference type="SUPFAM" id="SSF51735">
    <property type="entry name" value="NAD(P)-binding Rossmann-fold domains"/>
    <property type="match status" value="1"/>
</dbReference>
<dbReference type="InterPro" id="IPR006183">
    <property type="entry name" value="Pgluconate_DH"/>
</dbReference>